<dbReference type="Pfam" id="PF19086">
    <property type="entry name" value="Terpene_syn_C_2"/>
    <property type="match status" value="1"/>
</dbReference>
<dbReference type="EMBL" id="CP027541">
    <property type="protein sequence ID" value="AWT54973.1"/>
    <property type="molecule type" value="Genomic_DNA"/>
</dbReference>
<protein>
    <recommendedName>
        <fullName evidence="2">Terpene synthase</fullName>
        <ecNumber evidence="2">4.2.3.-</ecNumber>
    </recommendedName>
</protein>
<comment type="cofactor">
    <cofactor evidence="2">
        <name>Mg(2+)</name>
        <dbReference type="ChEBI" id="CHEBI:18420"/>
    </cofactor>
</comment>
<accession>A0A2U9PTA8</accession>
<dbReference type="Gene3D" id="1.10.600.10">
    <property type="entry name" value="Farnesyl Diphosphate Synthase"/>
    <property type="match status" value="1"/>
</dbReference>
<dbReference type="InterPro" id="IPR034686">
    <property type="entry name" value="Terpene_cyclase-like_2"/>
</dbReference>
<organism evidence="3 4">
    <name type="scientific">Mycolicibacterium smegmatis (strain MKD8)</name>
    <name type="common">Mycobacterium smegmatis</name>
    <dbReference type="NCBI Taxonomy" id="1214915"/>
    <lineage>
        <taxon>Bacteria</taxon>
        <taxon>Bacillati</taxon>
        <taxon>Actinomycetota</taxon>
        <taxon>Actinomycetes</taxon>
        <taxon>Mycobacteriales</taxon>
        <taxon>Mycobacteriaceae</taxon>
        <taxon>Mycolicibacterium</taxon>
    </lineage>
</organism>
<keyword evidence="2" id="KW-0479">Metal-binding</keyword>
<evidence type="ECO:0000313" key="3">
    <source>
        <dbReference type="EMBL" id="AWT54973.1"/>
    </source>
</evidence>
<dbReference type="PANTHER" id="PTHR35201">
    <property type="entry name" value="TERPENE SYNTHASE"/>
    <property type="match status" value="1"/>
</dbReference>
<dbReference type="GO" id="GO:0046872">
    <property type="term" value="F:metal ion binding"/>
    <property type="evidence" value="ECO:0007669"/>
    <property type="project" value="UniProtKB-KW"/>
</dbReference>
<dbReference type="EC" id="4.2.3.-" evidence="2"/>
<keyword evidence="1 2" id="KW-0456">Lyase</keyword>
<dbReference type="RefSeq" id="WP_157975499.1">
    <property type="nucleotide sequence ID" value="NZ_CP027541.1"/>
</dbReference>
<reference evidence="4" key="2">
    <citation type="submission" date="2018-03" db="EMBL/GenBank/DDBJ databases">
        <authorList>
            <person name="Derbyshire K."/>
            <person name="Gray T.A."/>
            <person name="Champion M."/>
        </authorList>
    </citation>
    <scope>NUCLEOTIDE SEQUENCE [LARGE SCALE GENOMIC DNA]</scope>
    <source>
        <strain evidence="4">MKD8</strain>
    </source>
</reference>
<dbReference type="SUPFAM" id="SSF48576">
    <property type="entry name" value="Terpenoid synthases"/>
    <property type="match status" value="1"/>
</dbReference>
<comment type="similarity">
    <text evidence="2">Belongs to the terpene synthase family.</text>
</comment>
<dbReference type="PANTHER" id="PTHR35201:SF4">
    <property type="entry name" value="BETA-PINACENE SYNTHASE-RELATED"/>
    <property type="match status" value="1"/>
</dbReference>
<gene>
    <name evidence="3" type="ORF">D806_040070</name>
</gene>
<dbReference type="GO" id="GO:0010333">
    <property type="term" value="F:terpene synthase activity"/>
    <property type="evidence" value="ECO:0007669"/>
    <property type="project" value="InterPro"/>
</dbReference>
<sequence>MTAVSPTKHEIGAIWCPLELKQHSEPERFQARSEQFFLDLGLNPDQINTARATSTGALACWWAPTGSTEGVQLLSDWLMWALLFDDTYCDVGSASRDPLTFIYTAARTMNRSLYPSDPSEENNELRTFELSLQDMFARIDRLAGGQASHECATAHFSWMVGAACGVSDRHHYHMRSLDDHLVVRPMDGGDLVSGYLIQVAEGRWLDSDLRCDPAVRAISNAAGVLLTVPTDLASYGRERRQDSLHSNIVAIIQREQSCTTREALDLSRHLIEEMMQLFVDLKAKLQERRIPQLDLYLEDLSNMVRGTLEWQRLLPRYALPDSVVRESRSGVFEVDPLHEVTTQRQFSNNIRIPRSIQWWWQAL</sequence>
<keyword evidence="2" id="KW-0460">Magnesium</keyword>
<evidence type="ECO:0000313" key="4">
    <source>
        <dbReference type="Proteomes" id="UP000011200"/>
    </source>
</evidence>
<dbReference type="AlphaFoldDB" id="A0A2U9PTA8"/>
<name>A0A2U9PTA8_MYCSE</name>
<proteinExistence type="inferred from homology"/>
<reference evidence="3 4" key="1">
    <citation type="journal article" date="2013" name="Genome Announc.">
        <title>Draft genome sequence of MKD8, a conjugal recipient Mycobacterium smegmatis strain.</title>
        <authorList>
            <person name="Gray T.A."/>
            <person name="Palumbo M.J."/>
            <person name="Derbyshire K.M."/>
        </authorList>
    </citation>
    <scope>NUCLEOTIDE SEQUENCE [LARGE SCALE GENOMIC DNA]</scope>
    <source>
        <strain evidence="3 4">MKD8</strain>
    </source>
</reference>
<dbReference type="InterPro" id="IPR008949">
    <property type="entry name" value="Isoprenoid_synthase_dom_sf"/>
</dbReference>
<evidence type="ECO:0000256" key="2">
    <source>
        <dbReference type="RuleBase" id="RU366034"/>
    </source>
</evidence>
<evidence type="ECO:0000256" key="1">
    <source>
        <dbReference type="ARBA" id="ARBA00023239"/>
    </source>
</evidence>
<dbReference type="Proteomes" id="UP000011200">
    <property type="component" value="Chromosome"/>
</dbReference>